<evidence type="ECO:0000256" key="1">
    <source>
        <dbReference type="SAM" id="MobiDB-lite"/>
    </source>
</evidence>
<dbReference type="OrthoDB" id="2021186at2759"/>
<proteinExistence type="predicted"/>
<dbReference type="SMART" id="SM01406">
    <property type="entry name" value="PAPA-1"/>
    <property type="match status" value="1"/>
</dbReference>
<dbReference type="InterPro" id="IPR006880">
    <property type="entry name" value="INO80B_C"/>
</dbReference>
<feature type="compositionally biased region" description="Acidic residues" evidence="1">
    <location>
        <begin position="102"/>
        <end position="114"/>
    </location>
</feature>
<dbReference type="Proteomes" id="UP000236544">
    <property type="component" value="Unassembled WGS sequence"/>
</dbReference>
<feature type="compositionally biased region" description="Polar residues" evidence="1">
    <location>
        <begin position="115"/>
        <end position="127"/>
    </location>
</feature>
<feature type="region of interest" description="Disordered" evidence="1">
    <location>
        <begin position="181"/>
        <end position="200"/>
    </location>
</feature>
<protein>
    <submittedName>
        <fullName evidence="3">LAQU0S05e05248g1_1</fullName>
    </submittedName>
</protein>
<evidence type="ECO:0000313" key="4">
    <source>
        <dbReference type="Proteomes" id="UP000236544"/>
    </source>
</evidence>
<feature type="compositionally biased region" description="Polar residues" evidence="1">
    <location>
        <begin position="52"/>
        <end position="69"/>
    </location>
</feature>
<feature type="compositionally biased region" description="Acidic residues" evidence="1">
    <location>
        <begin position="10"/>
        <end position="48"/>
    </location>
</feature>
<feature type="domain" description="INO80 complex subunit B-like conserved region" evidence="2">
    <location>
        <begin position="147"/>
        <end position="227"/>
    </location>
</feature>
<evidence type="ECO:0000259" key="2">
    <source>
        <dbReference type="SMART" id="SM01406"/>
    </source>
</evidence>
<name>A0A0P1KQS2_9SACH</name>
<dbReference type="GO" id="GO:0031011">
    <property type="term" value="C:Ino80 complex"/>
    <property type="evidence" value="ECO:0007669"/>
    <property type="project" value="InterPro"/>
</dbReference>
<accession>A0A0P1KQS2</accession>
<feature type="compositionally biased region" description="Basic and acidic residues" evidence="1">
    <location>
        <begin position="142"/>
        <end position="174"/>
    </location>
</feature>
<gene>
    <name evidence="3" type="ORF">LAQU0_S05e05248g</name>
</gene>
<feature type="region of interest" description="Disordered" evidence="1">
    <location>
        <begin position="1"/>
        <end position="174"/>
    </location>
</feature>
<evidence type="ECO:0000313" key="3">
    <source>
        <dbReference type="EMBL" id="CUS22433.1"/>
    </source>
</evidence>
<organism evidence="3 4">
    <name type="scientific">Lachancea quebecensis</name>
    <dbReference type="NCBI Taxonomy" id="1654605"/>
    <lineage>
        <taxon>Eukaryota</taxon>
        <taxon>Fungi</taxon>
        <taxon>Dikarya</taxon>
        <taxon>Ascomycota</taxon>
        <taxon>Saccharomycotina</taxon>
        <taxon>Saccharomycetes</taxon>
        <taxon>Saccharomycetales</taxon>
        <taxon>Saccharomycetaceae</taxon>
        <taxon>Lachancea</taxon>
    </lineage>
</organism>
<keyword evidence="4" id="KW-1185">Reference proteome</keyword>
<dbReference type="AlphaFoldDB" id="A0A0P1KQS2"/>
<dbReference type="Pfam" id="PF04795">
    <property type="entry name" value="PAPA-1"/>
    <property type="match status" value="1"/>
</dbReference>
<sequence>MDSDLSSVGSEDDIYEDTPEVAEEELIGSEPEDDEYQYTPDDYEEDEEAGQRSKTGSRSSRQATTNEPRASNRKRASTDEFEEPGSSPAKRARRNGAIDLQNLDDDDEEDDDDTSSASHQKLNSRNKMISELMDNTSRRSSKLTDQELQLRRAENARKRKNLSEKKLEEEKQDTINKLLRRRAGKSRTAVPATQEQEDDDAADYVKPRRAYNAHGLVRTLRTKDTDIYATY</sequence>
<dbReference type="EMBL" id="LN890537">
    <property type="protein sequence ID" value="CUS22433.1"/>
    <property type="molecule type" value="Genomic_DNA"/>
</dbReference>
<reference evidence="4" key="1">
    <citation type="submission" date="2015-10" db="EMBL/GenBank/DDBJ databases">
        <authorList>
            <person name="Devillers H."/>
        </authorList>
    </citation>
    <scope>NUCLEOTIDE SEQUENCE [LARGE SCALE GENOMIC DNA]</scope>
</reference>